<comment type="function">
    <text evidence="1 12">DNA ligase that catalyzes the formation of phosphodiester linkages between 5'-phosphoryl and 3'-hydroxyl groups in double-stranded DNA using NAD as a coenzyme and as the energy source for the reaction. It is essential for DNA replication and repair of damaged DNA.</text>
</comment>
<evidence type="ECO:0000259" key="13">
    <source>
        <dbReference type="PROSITE" id="PS50172"/>
    </source>
</evidence>
<dbReference type="InterPro" id="IPR036420">
    <property type="entry name" value="BRCT_dom_sf"/>
</dbReference>
<feature type="domain" description="BRCT" evidence="13">
    <location>
        <begin position="570"/>
        <end position="648"/>
    </location>
</feature>
<dbReference type="CDD" id="cd17748">
    <property type="entry name" value="BRCT_DNA_ligase_like"/>
    <property type="match status" value="1"/>
</dbReference>
<dbReference type="Pfam" id="PF01653">
    <property type="entry name" value="DNA_ligase_aden"/>
    <property type="match status" value="1"/>
</dbReference>
<evidence type="ECO:0000256" key="10">
    <source>
        <dbReference type="ARBA" id="ARBA00023211"/>
    </source>
</evidence>
<dbReference type="Gene3D" id="3.30.470.30">
    <property type="entry name" value="DNA ligase/mRNA capping enzyme"/>
    <property type="match status" value="1"/>
</dbReference>
<dbReference type="NCBIfam" id="NF005932">
    <property type="entry name" value="PRK07956.1"/>
    <property type="match status" value="1"/>
</dbReference>
<dbReference type="GO" id="GO:0006260">
    <property type="term" value="P:DNA replication"/>
    <property type="evidence" value="ECO:0007669"/>
    <property type="project" value="UniProtKB-KW"/>
</dbReference>
<dbReference type="InterPro" id="IPR041663">
    <property type="entry name" value="DisA/LigA_HHH"/>
</dbReference>
<keyword evidence="3 12" id="KW-0235">DNA replication</keyword>
<dbReference type="InterPro" id="IPR010994">
    <property type="entry name" value="RuvA_2-like"/>
</dbReference>
<dbReference type="SMART" id="SM00532">
    <property type="entry name" value="LIGANc"/>
    <property type="match status" value="1"/>
</dbReference>
<dbReference type="CDD" id="cd00114">
    <property type="entry name" value="LIGANc"/>
    <property type="match status" value="1"/>
</dbReference>
<dbReference type="SMART" id="SM00278">
    <property type="entry name" value="HhH1"/>
    <property type="match status" value="4"/>
</dbReference>
<dbReference type="GO" id="GO:0003911">
    <property type="term" value="F:DNA ligase (NAD+) activity"/>
    <property type="evidence" value="ECO:0007669"/>
    <property type="project" value="UniProtKB-UniRule"/>
</dbReference>
<evidence type="ECO:0000256" key="7">
    <source>
        <dbReference type="ARBA" id="ARBA00022842"/>
    </source>
</evidence>
<feature type="binding site" evidence="12">
    <location>
        <position position="396"/>
    </location>
    <ligand>
        <name>Zn(2+)</name>
        <dbReference type="ChEBI" id="CHEBI:29105"/>
    </ligand>
</feature>
<reference evidence="14" key="1">
    <citation type="submission" date="2020-10" db="EMBL/GenBank/DDBJ databases">
        <authorList>
            <person name="Gilroy R."/>
        </authorList>
    </citation>
    <scope>NUCLEOTIDE SEQUENCE</scope>
    <source>
        <strain evidence="14">10406</strain>
    </source>
</reference>
<evidence type="ECO:0000256" key="12">
    <source>
        <dbReference type="HAMAP-Rule" id="MF_01588"/>
    </source>
</evidence>
<dbReference type="GO" id="GO:0003677">
    <property type="term" value="F:DNA binding"/>
    <property type="evidence" value="ECO:0007669"/>
    <property type="project" value="InterPro"/>
</dbReference>
<feature type="binding site" evidence="12">
    <location>
        <position position="301"/>
    </location>
    <ligand>
        <name>NAD(+)</name>
        <dbReference type="ChEBI" id="CHEBI:57540"/>
    </ligand>
</feature>
<dbReference type="SUPFAM" id="SSF47781">
    <property type="entry name" value="RuvA domain 2-like"/>
    <property type="match status" value="1"/>
</dbReference>
<feature type="binding site" evidence="12">
    <location>
        <position position="132"/>
    </location>
    <ligand>
        <name>NAD(+)</name>
        <dbReference type="ChEBI" id="CHEBI:57540"/>
    </ligand>
</feature>
<feature type="binding site" evidence="12">
    <location>
        <begin position="31"/>
        <end position="35"/>
    </location>
    <ligand>
        <name>NAD(+)</name>
        <dbReference type="ChEBI" id="CHEBI:57540"/>
    </ligand>
</feature>
<comment type="similarity">
    <text evidence="12">Belongs to the NAD-dependent DNA ligase family. LigA subfamily.</text>
</comment>
<dbReference type="Proteomes" id="UP000886857">
    <property type="component" value="Unassembled WGS sequence"/>
</dbReference>
<comment type="cofactor">
    <cofactor evidence="12">
        <name>Mg(2+)</name>
        <dbReference type="ChEBI" id="CHEBI:18420"/>
    </cofactor>
    <cofactor evidence="12">
        <name>Mn(2+)</name>
        <dbReference type="ChEBI" id="CHEBI:29035"/>
    </cofactor>
</comment>
<dbReference type="Pfam" id="PF03120">
    <property type="entry name" value="OB_DNA_ligase"/>
    <property type="match status" value="1"/>
</dbReference>
<keyword evidence="8 12" id="KW-0520">NAD</keyword>
<evidence type="ECO:0000256" key="3">
    <source>
        <dbReference type="ARBA" id="ARBA00022705"/>
    </source>
</evidence>
<feature type="binding site" evidence="12">
    <location>
        <position position="166"/>
    </location>
    <ligand>
        <name>NAD(+)</name>
        <dbReference type="ChEBI" id="CHEBI:57540"/>
    </ligand>
</feature>
<dbReference type="InterPro" id="IPR001679">
    <property type="entry name" value="DNA_ligase"/>
</dbReference>
<evidence type="ECO:0000256" key="5">
    <source>
        <dbReference type="ARBA" id="ARBA00022763"/>
    </source>
</evidence>
<keyword evidence="2 12" id="KW-0436">Ligase</keyword>
<dbReference type="Pfam" id="PF14520">
    <property type="entry name" value="HHH_5"/>
    <property type="match status" value="1"/>
</dbReference>
<dbReference type="GO" id="GO:0006281">
    <property type="term" value="P:DNA repair"/>
    <property type="evidence" value="ECO:0007669"/>
    <property type="project" value="UniProtKB-KW"/>
</dbReference>
<feature type="binding site" evidence="12">
    <location>
        <position position="109"/>
    </location>
    <ligand>
        <name>NAD(+)</name>
        <dbReference type="ChEBI" id="CHEBI:57540"/>
    </ligand>
</feature>
<keyword evidence="5 12" id="KW-0227">DNA damage</keyword>
<dbReference type="Gene3D" id="1.10.150.20">
    <property type="entry name" value="5' to 3' exonuclease, C-terminal subdomain"/>
    <property type="match status" value="2"/>
</dbReference>
<dbReference type="PIRSF" id="PIRSF001604">
    <property type="entry name" value="LigA"/>
    <property type="match status" value="1"/>
</dbReference>
<dbReference type="SUPFAM" id="SSF52113">
    <property type="entry name" value="BRCT domain"/>
    <property type="match status" value="1"/>
</dbReference>
<dbReference type="InterPro" id="IPR013840">
    <property type="entry name" value="DNAligase_N"/>
</dbReference>
<accession>A0A9D1N8N4</accession>
<dbReference type="GO" id="GO:0046872">
    <property type="term" value="F:metal ion binding"/>
    <property type="evidence" value="ECO:0007669"/>
    <property type="project" value="UniProtKB-KW"/>
</dbReference>
<evidence type="ECO:0000313" key="14">
    <source>
        <dbReference type="EMBL" id="HIU98513.1"/>
    </source>
</evidence>
<evidence type="ECO:0000256" key="6">
    <source>
        <dbReference type="ARBA" id="ARBA00022833"/>
    </source>
</evidence>
<dbReference type="InterPro" id="IPR003583">
    <property type="entry name" value="Hlx-hairpin-Hlx_DNA-bd_motif"/>
</dbReference>
<dbReference type="Gene3D" id="1.10.287.610">
    <property type="entry name" value="Helix hairpin bin"/>
    <property type="match status" value="1"/>
</dbReference>
<evidence type="ECO:0000313" key="15">
    <source>
        <dbReference type="Proteomes" id="UP000886857"/>
    </source>
</evidence>
<keyword evidence="7 12" id="KW-0460">Magnesium</keyword>
<dbReference type="PROSITE" id="PS50172">
    <property type="entry name" value="BRCT"/>
    <property type="match status" value="1"/>
</dbReference>
<sequence>MDAYARMKELTETLSRYARLYYDEDAPAVSDAEYDALYDELKALEEQAGYHLPGSPTHRVGGAPQRKFEQAKHLRRLYSLDKCRTLGEIESWYSKVSAAVGRAPALSSEYKFDGLTLSLLYDGGKLVRALTRGDGVTGEVVTAQVLTVRKLPREISFKGRIEIQGEGIMKLSALRRYNETADEPLKNARNGAAGAIRNLDPAVTAERDISFIAYNVGYSEKEFSSQREIHEFLSAEGFETETDYETVSGAESAFAFAEKVDEKRDGLDFLIDGVVFKVDEVALRDEIGYTDKFPKWAIAYKFRADEMTTVLRDVVWQVSRSAKLNPLAILEPVDIGGVTVSRATLNNYGDILKKKVKIGDRVFIRRSNDVIPEITGVAETAEDAREVEKPVRCPACGSPVREEGAFIYCTGEHCAPQTVAALDHFAGKDAMDIDGFSEKTAEQFYNDLGVRTPADLMSVTASEMAVLDRFGDKKADNLAKAIEKAKHTTPERLLFALGIDGIGKKTAKDLMKRFRTLDGLAAASRDELLSVDGIGEVLADNILAYFADEEAMRELDRLYAAGVTAQAAEQKTGVFSGMRVVLTGSLPGYKRSEAAALIEENGGEVAASVSKGVDLVLAGEAAGSKLDKALKLGIKVIDETEFRDMLGL</sequence>
<reference evidence="14" key="2">
    <citation type="journal article" date="2021" name="PeerJ">
        <title>Extensive microbial diversity within the chicken gut microbiome revealed by metagenomics and culture.</title>
        <authorList>
            <person name="Gilroy R."/>
            <person name="Ravi A."/>
            <person name="Getino M."/>
            <person name="Pursley I."/>
            <person name="Horton D.L."/>
            <person name="Alikhan N.F."/>
            <person name="Baker D."/>
            <person name="Gharbi K."/>
            <person name="Hall N."/>
            <person name="Watson M."/>
            <person name="Adriaenssens E.M."/>
            <person name="Foster-Nyarko E."/>
            <person name="Jarju S."/>
            <person name="Secka A."/>
            <person name="Antonio M."/>
            <person name="Oren A."/>
            <person name="Chaudhuri R.R."/>
            <person name="La Ragione R."/>
            <person name="Hildebrand F."/>
            <person name="Pallen M.J."/>
        </authorList>
    </citation>
    <scope>NUCLEOTIDE SEQUENCE</scope>
    <source>
        <strain evidence="14">10406</strain>
    </source>
</reference>
<keyword evidence="9 12" id="KW-0234">DNA repair</keyword>
<dbReference type="SMART" id="SM00292">
    <property type="entry name" value="BRCT"/>
    <property type="match status" value="1"/>
</dbReference>
<evidence type="ECO:0000256" key="9">
    <source>
        <dbReference type="ARBA" id="ARBA00023204"/>
    </source>
</evidence>
<dbReference type="AlphaFoldDB" id="A0A9D1N8N4"/>
<dbReference type="NCBIfam" id="TIGR00575">
    <property type="entry name" value="dnlj"/>
    <property type="match status" value="1"/>
</dbReference>
<protein>
    <recommendedName>
        <fullName evidence="12">DNA ligase</fullName>
        <ecNumber evidence="12">6.5.1.2</ecNumber>
    </recommendedName>
    <alternativeName>
        <fullName evidence="12">Polydeoxyribonucleotide synthase [NAD(+)]</fullName>
    </alternativeName>
</protein>
<feature type="active site" description="N6-AMP-lysine intermediate" evidence="12">
    <location>
        <position position="111"/>
    </location>
</feature>
<feature type="binding site" evidence="12">
    <location>
        <position position="393"/>
    </location>
    <ligand>
        <name>Zn(2+)</name>
        <dbReference type="ChEBI" id="CHEBI:29105"/>
    </ligand>
</feature>
<dbReference type="HAMAP" id="MF_01588">
    <property type="entry name" value="DNA_ligase_A"/>
    <property type="match status" value="1"/>
</dbReference>
<feature type="binding site" evidence="12">
    <location>
        <position position="409"/>
    </location>
    <ligand>
        <name>Zn(2+)</name>
        <dbReference type="ChEBI" id="CHEBI:29105"/>
    </ligand>
</feature>
<dbReference type="InterPro" id="IPR004150">
    <property type="entry name" value="NAD_DNA_ligase_OB"/>
</dbReference>
<dbReference type="SUPFAM" id="SSF56091">
    <property type="entry name" value="DNA ligase/mRNA capping enzyme, catalytic domain"/>
    <property type="match status" value="1"/>
</dbReference>
<keyword evidence="4 12" id="KW-0479">Metal-binding</keyword>
<name>A0A9D1N8N4_9FIRM</name>
<evidence type="ECO:0000256" key="8">
    <source>
        <dbReference type="ARBA" id="ARBA00023027"/>
    </source>
</evidence>
<dbReference type="EMBL" id="DVOE01000020">
    <property type="protein sequence ID" value="HIU98513.1"/>
    <property type="molecule type" value="Genomic_DNA"/>
</dbReference>
<dbReference type="Pfam" id="PF00533">
    <property type="entry name" value="BRCT"/>
    <property type="match status" value="1"/>
</dbReference>
<gene>
    <name evidence="12 14" type="primary">ligA</name>
    <name evidence="14" type="ORF">IAC73_01550</name>
</gene>
<evidence type="ECO:0000256" key="4">
    <source>
        <dbReference type="ARBA" id="ARBA00022723"/>
    </source>
</evidence>
<dbReference type="Gene3D" id="3.40.50.10190">
    <property type="entry name" value="BRCT domain"/>
    <property type="match status" value="1"/>
</dbReference>
<comment type="catalytic activity">
    <reaction evidence="11 12">
        <text>NAD(+) + (deoxyribonucleotide)n-3'-hydroxyl + 5'-phospho-(deoxyribonucleotide)m = (deoxyribonucleotide)n+m + AMP + beta-nicotinamide D-nucleotide.</text>
        <dbReference type="EC" id="6.5.1.2"/>
    </reaction>
</comment>
<keyword evidence="6 12" id="KW-0862">Zinc</keyword>
<dbReference type="InterPro" id="IPR001357">
    <property type="entry name" value="BRCT_dom"/>
</dbReference>
<dbReference type="InterPro" id="IPR012340">
    <property type="entry name" value="NA-bd_OB-fold"/>
</dbReference>
<dbReference type="InterPro" id="IPR013839">
    <property type="entry name" value="DNAligase_adenylation"/>
</dbReference>
<dbReference type="EC" id="6.5.1.2" evidence="12"/>
<proteinExistence type="inferred from homology"/>
<organism evidence="14 15">
    <name type="scientific">Candidatus Limadaptatus stercoripullorum</name>
    <dbReference type="NCBI Taxonomy" id="2840846"/>
    <lineage>
        <taxon>Bacteria</taxon>
        <taxon>Bacillati</taxon>
        <taxon>Bacillota</taxon>
        <taxon>Clostridia</taxon>
        <taxon>Eubacteriales</taxon>
        <taxon>Candidatus Limadaptatus</taxon>
    </lineage>
</organism>
<dbReference type="Gene3D" id="2.40.50.140">
    <property type="entry name" value="Nucleic acid-binding proteins"/>
    <property type="match status" value="1"/>
</dbReference>
<evidence type="ECO:0000256" key="1">
    <source>
        <dbReference type="ARBA" id="ARBA00004067"/>
    </source>
</evidence>
<dbReference type="Pfam" id="PF12826">
    <property type="entry name" value="HHH_2"/>
    <property type="match status" value="1"/>
</dbReference>
<dbReference type="SUPFAM" id="SSF50249">
    <property type="entry name" value="Nucleic acid-binding proteins"/>
    <property type="match status" value="1"/>
</dbReference>
<feature type="binding site" evidence="12">
    <location>
        <position position="277"/>
    </location>
    <ligand>
        <name>NAD(+)</name>
        <dbReference type="ChEBI" id="CHEBI:57540"/>
    </ligand>
</feature>
<keyword evidence="10 12" id="KW-0464">Manganese</keyword>
<feature type="binding site" evidence="12">
    <location>
        <position position="414"/>
    </location>
    <ligand>
        <name>Zn(2+)</name>
        <dbReference type="ChEBI" id="CHEBI:29105"/>
    </ligand>
</feature>
<evidence type="ECO:0000256" key="2">
    <source>
        <dbReference type="ARBA" id="ARBA00022598"/>
    </source>
</evidence>
<feature type="binding site" evidence="12">
    <location>
        <begin position="79"/>
        <end position="80"/>
    </location>
    <ligand>
        <name>NAD(+)</name>
        <dbReference type="ChEBI" id="CHEBI:57540"/>
    </ligand>
</feature>
<comment type="caution">
    <text evidence="14">The sequence shown here is derived from an EMBL/GenBank/DDBJ whole genome shotgun (WGS) entry which is preliminary data.</text>
</comment>
<evidence type="ECO:0000256" key="11">
    <source>
        <dbReference type="ARBA" id="ARBA00034005"/>
    </source>
</evidence>